<keyword evidence="2" id="KW-1185">Reference proteome</keyword>
<accession>A0A402AYJ6</accession>
<reference evidence="2" key="1">
    <citation type="submission" date="2018-12" db="EMBL/GenBank/DDBJ databases">
        <title>Tengunoibacter tsumagoiensis gen. nov., sp. nov., Dictyobacter kobayashii sp. nov., D. alpinus sp. nov., and D. joshuensis sp. nov. and description of Dictyobacteraceae fam. nov. within the order Ktedonobacterales isolated from Tengu-no-mugimeshi.</title>
        <authorList>
            <person name="Wang C.M."/>
            <person name="Zheng Y."/>
            <person name="Sakai Y."/>
            <person name="Toyoda A."/>
            <person name="Minakuchi Y."/>
            <person name="Abe K."/>
            <person name="Yokota A."/>
            <person name="Yabe S."/>
        </authorList>
    </citation>
    <scope>NUCLEOTIDE SEQUENCE [LARGE SCALE GENOMIC DNA]</scope>
    <source>
        <strain evidence="2">Uno11</strain>
    </source>
</reference>
<comment type="caution">
    <text evidence="1">The sequence shown here is derived from an EMBL/GenBank/DDBJ whole genome shotgun (WGS) entry which is preliminary data.</text>
</comment>
<evidence type="ECO:0000313" key="2">
    <source>
        <dbReference type="Proteomes" id="UP000287188"/>
    </source>
</evidence>
<dbReference type="EMBL" id="BIFS01000002">
    <property type="protein sequence ID" value="GCE24191.1"/>
    <property type="molecule type" value="Genomic_DNA"/>
</dbReference>
<name>A0A402AYJ6_9CHLR</name>
<sequence>MVEPDTRYYYCQEDLDGDTLTVAELNELGVSLQPEAYPKGNYKGKIVLGYR</sequence>
<gene>
    <name evidence="1" type="ORF">KDK_79910</name>
</gene>
<proteinExistence type="predicted"/>
<dbReference type="Proteomes" id="UP000287188">
    <property type="component" value="Unassembled WGS sequence"/>
</dbReference>
<organism evidence="1 2">
    <name type="scientific">Dictyobacter kobayashii</name>
    <dbReference type="NCBI Taxonomy" id="2014872"/>
    <lineage>
        <taxon>Bacteria</taxon>
        <taxon>Bacillati</taxon>
        <taxon>Chloroflexota</taxon>
        <taxon>Ktedonobacteria</taxon>
        <taxon>Ktedonobacterales</taxon>
        <taxon>Dictyobacteraceae</taxon>
        <taxon>Dictyobacter</taxon>
    </lineage>
</organism>
<dbReference type="AlphaFoldDB" id="A0A402AYJ6"/>
<protein>
    <submittedName>
        <fullName evidence="1">Uncharacterized protein</fullName>
    </submittedName>
</protein>
<evidence type="ECO:0000313" key="1">
    <source>
        <dbReference type="EMBL" id="GCE24191.1"/>
    </source>
</evidence>